<accession>A0ACB6R586</accession>
<dbReference type="EMBL" id="MU003500">
    <property type="protein sequence ID" value="KAF2473452.1"/>
    <property type="molecule type" value="Genomic_DNA"/>
</dbReference>
<comment type="caution">
    <text evidence="1">The sequence shown here is derived from an EMBL/GenBank/DDBJ whole genome shotgun (WGS) entry which is preliminary data.</text>
</comment>
<proteinExistence type="predicted"/>
<sequence>MADIALGAIGLLPILIRTISSFQTIHNGIKIANKCIEHLDIIAIDWKIQRGRFLNECVLLLMESGEEELVGRAMVADLLHTSWTNSALATSFSTCLGDSYELCIEIMKRFDTISKKLKKILTGFETVRSKKIKGESYKITYRRLYQSIRFAFDKEELEKQIRLLRHKNGDLESLRAQIKSFHCQSLPRGLTSYHKPMPPYFCEVQRISTEAHRALIASFSCSDTSHDEHTALIALDVDYGNETRLEMAISYMSSSGIAPSMDPPVKFLLRSESIEESQESLRTVNSKRQSNHSLKCHLSIAPAEEPHSQPREHAEEPRKKRRKVTFARLPERHQKTLQEAVSKIEEPDTTLNLAALSSVCQFLRQKCNRSGKAKAKALSTHFALLRLSEEAQYVFYLSSHGYISPNLVNQGPFTPVPLTDYLDNHFQGEVSVVQQYKLALKLAQAVLQFQSTPWFEEEWDMRQLLVLPEADDAADDLRVYINSKLTKTKSNPSQIEPITSLNRQKAHRPANNVKVPLSTAQRRGVDNITLFCLGVALLEIAHWKPISSLREDYDDDSIDTARRMANGNSLLGKWYDETIRKCLRCDFAVGADLRRLELQKAVYGEVICPLEDLIERLDNLSL</sequence>
<gene>
    <name evidence="1" type="ORF">BDR25DRAFT_341509</name>
</gene>
<keyword evidence="2" id="KW-1185">Reference proteome</keyword>
<reference evidence="1" key="1">
    <citation type="journal article" date="2020" name="Stud. Mycol.">
        <title>101 Dothideomycetes genomes: a test case for predicting lifestyles and emergence of pathogens.</title>
        <authorList>
            <person name="Haridas S."/>
            <person name="Albert R."/>
            <person name="Binder M."/>
            <person name="Bloem J."/>
            <person name="Labutti K."/>
            <person name="Salamov A."/>
            <person name="Andreopoulos B."/>
            <person name="Baker S."/>
            <person name="Barry K."/>
            <person name="Bills G."/>
            <person name="Bluhm B."/>
            <person name="Cannon C."/>
            <person name="Castanera R."/>
            <person name="Culley D."/>
            <person name="Daum C."/>
            <person name="Ezra D."/>
            <person name="Gonzalez J."/>
            <person name="Henrissat B."/>
            <person name="Kuo A."/>
            <person name="Liang C."/>
            <person name="Lipzen A."/>
            <person name="Lutzoni F."/>
            <person name="Magnuson J."/>
            <person name="Mondo S."/>
            <person name="Nolan M."/>
            <person name="Ohm R."/>
            <person name="Pangilinan J."/>
            <person name="Park H.-J."/>
            <person name="Ramirez L."/>
            <person name="Alfaro M."/>
            <person name="Sun H."/>
            <person name="Tritt A."/>
            <person name="Yoshinaga Y."/>
            <person name="Zwiers L.-H."/>
            <person name="Turgeon B."/>
            <person name="Goodwin S."/>
            <person name="Spatafora J."/>
            <person name="Crous P."/>
            <person name="Grigoriev I."/>
        </authorList>
    </citation>
    <scope>NUCLEOTIDE SEQUENCE</scope>
    <source>
        <strain evidence="1">ATCC 200398</strain>
    </source>
</reference>
<protein>
    <submittedName>
        <fullName evidence="1">Uncharacterized protein</fullName>
    </submittedName>
</protein>
<evidence type="ECO:0000313" key="2">
    <source>
        <dbReference type="Proteomes" id="UP000799755"/>
    </source>
</evidence>
<name>A0ACB6R586_9PLEO</name>
<organism evidence="1 2">
    <name type="scientific">Lindgomyces ingoldianus</name>
    <dbReference type="NCBI Taxonomy" id="673940"/>
    <lineage>
        <taxon>Eukaryota</taxon>
        <taxon>Fungi</taxon>
        <taxon>Dikarya</taxon>
        <taxon>Ascomycota</taxon>
        <taxon>Pezizomycotina</taxon>
        <taxon>Dothideomycetes</taxon>
        <taxon>Pleosporomycetidae</taxon>
        <taxon>Pleosporales</taxon>
        <taxon>Lindgomycetaceae</taxon>
        <taxon>Lindgomyces</taxon>
    </lineage>
</organism>
<dbReference type="Proteomes" id="UP000799755">
    <property type="component" value="Unassembled WGS sequence"/>
</dbReference>
<evidence type="ECO:0000313" key="1">
    <source>
        <dbReference type="EMBL" id="KAF2473452.1"/>
    </source>
</evidence>